<feature type="non-terminal residue" evidence="1">
    <location>
        <position position="50"/>
    </location>
</feature>
<organism evidence="1 2">
    <name type="scientific">Diversispora eburnea</name>
    <dbReference type="NCBI Taxonomy" id="1213867"/>
    <lineage>
        <taxon>Eukaryota</taxon>
        <taxon>Fungi</taxon>
        <taxon>Fungi incertae sedis</taxon>
        <taxon>Mucoromycota</taxon>
        <taxon>Glomeromycotina</taxon>
        <taxon>Glomeromycetes</taxon>
        <taxon>Diversisporales</taxon>
        <taxon>Diversisporaceae</taxon>
        <taxon>Diversispora</taxon>
    </lineage>
</organism>
<evidence type="ECO:0000313" key="2">
    <source>
        <dbReference type="Proteomes" id="UP000789706"/>
    </source>
</evidence>
<dbReference type="EMBL" id="CAJVPK010001377">
    <property type="protein sequence ID" value="CAG8584145.1"/>
    <property type="molecule type" value="Genomic_DNA"/>
</dbReference>
<accession>A0A9N9G6I3</accession>
<dbReference type="Proteomes" id="UP000789706">
    <property type="component" value="Unassembled WGS sequence"/>
</dbReference>
<evidence type="ECO:0000313" key="1">
    <source>
        <dbReference type="EMBL" id="CAG8584145.1"/>
    </source>
</evidence>
<sequence length="50" mass="5922">MSRVNEYVFEYGIPKVFHEGVLRRVTRKNENANQNFCRSLEIPESKKHLG</sequence>
<gene>
    <name evidence="1" type="ORF">DEBURN_LOCUS8720</name>
</gene>
<protein>
    <submittedName>
        <fullName evidence="1">539_t:CDS:1</fullName>
    </submittedName>
</protein>
<keyword evidence="2" id="KW-1185">Reference proteome</keyword>
<reference evidence="1" key="1">
    <citation type="submission" date="2021-06" db="EMBL/GenBank/DDBJ databases">
        <authorList>
            <person name="Kallberg Y."/>
            <person name="Tangrot J."/>
            <person name="Rosling A."/>
        </authorList>
    </citation>
    <scope>NUCLEOTIDE SEQUENCE</scope>
    <source>
        <strain evidence="1">AZ414A</strain>
    </source>
</reference>
<dbReference type="AlphaFoldDB" id="A0A9N9G6I3"/>
<name>A0A9N9G6I3_9GLOM</name>
<comment type="caution">
    <text evidence="1">The sequence shown here is derived from an EMBL/GenBank/DDBJ whole genome shotgun (WGS) entry which is preliminary data.</text>
</comment>
<proteinExistence type="predicted"/>